<evidence type="ECO:0000313" key="4">
    <source>
        <dbReference type="Proteomes" id="UP000029864"/>
    </source>
</evidence>
<dbReference type="EMBL" id="JACHBQ010000001">
    <property type="protein sequence ID" value="MBB5642512.1"/>
    <property type="molecule type" value="Genomic_DNA"/>
</dbReference>
<keyword evidence="4" id="KW-1185">Reference proteome</keyword>
<feature type="domain" description="Histidine kinase/HSP90-like ATPase" evidence="1">
    <location>
        <begin position="12"/>
        <end position="125"/>
    </location>
</feature>
<dbReference type="AlphaFoldDB" id="A0A099JMT0"/>
<keyword evidence="3" id="KW-0808">Transferase</keyword>
<gene>
    <name evidence="3" type="ORF">BJ997_003060</name>
    <name evidence="2" type="ORF">GY21_04385</name>
</gene>
<evidence type="ECO:0000313" key="2">
    <source>
        <dbReference type="EMBL" id="KGJ79669.1"/>
    </source>
</evidence>
<dbReference type="EMBL" id="JPXF01000011">
    <property type="protein sequence ID" value="KGJ79669.1"/>
    <property type="molecule type" value="Genomic_DNA"/>
</dbReference>
<name>A0A099JMT0_9MICO</name>
<dbReference type="EC" id="2.7.11.1" evidence="3"/>
<protein>
    <submittedName>
        <fullName evidence="3">Serine/threonine-protein kinase RsbW</fullName>
        <ecNumber evidence="3">2.7.11.1</ecNumber>
    </submittedName>
</protein>
<dbReference type="Proteomes" id="UP000029864">
    <property type="component" value="Unassembled WGS sequence"/>
</dbReference>
<sequence length="135" mass="14985">MSLHTLRLHVPPDTVNAVHDLLENVWADEPDVSLIDRISFETAVIELASNIIRHAEADTDAGITCILRLEISADRIQATLRDTGTAGLVGLPSVDMPDESAESGRGIPLIQALVHELDYNRDGNMNEWHITRRRE</sequence>
<dbReference type="RefSeq" id="WP_035835446.1">
    <property type="nucleotide sequence ID" value="NZ_JACHBQ010000001.1"/>
</dbReference>
<dbReference type="OrthoDB" id="159434at2"/>
<proteinExistence type="predicted"/>
<evidence type="ECO:0000313" key="3">
    <source>
        <dbReference type="EMBL" id="MBB5642512.1"/>
    </source>
</evidence>
<dbReference type="Proteomes" id="UP000561726">
    <property type="component" value="Unassembled WGS sequence"/>
</dbReference>
<comment type="caution">
    <text evidence="2">The sequence shown here is derived from an EMBL/GenBank/DDBJ whole genome shotgun (WGS) entry which is preliminary data.</text>
</comment>
<dbReference type="CDD" id="cd16936">
    <property type="entry name" value="HATPase_RsbW-like"/>
    <property type="match status" value="1"/>
</dbReference>
<dbReference type="GO" id="GO:0004674">
    <property type="term" value="F:protein serine/threonine kinase activity"/>
    <property type="evidence" value="ECO:0007669"/>
    <property type="project" value="UniProtKB-EC"/>
</dbReference>
<dbReference type="eggNOG" id="COG2172">
    <property type="taxonomic scope" value="Bacteria"/>
</dbReference>
<organism evidence="2 4">
    <name type="scientific">Cryobacterium roopkundense</name>
    <dbReference type="NCBI Taxonomy" id="1001240"/>
    <lineage>
        <taxon>Bacteria</taxon>
        <taxon>Bacillati</taxon>
        <taxon>Actinomycetota</taxon>
        <taxon>Actinomycetes</taxon>
        <taxon>Micrococcales</taxon>
        <taxon>Microbacteriaceae</taxon>
        <taxon>Cryobacterium</taxon>
    </lineage>
</organism>
<dbReference type="STRING" id="1001240.GY21_04385"/>
<accession>A0A099JMT0</accession>
<reference evidence="2 4" key="1">
    <citation type="submission" date="2014-08" db="EMBL/GenBank/DDBJ databases">
        <authorList>
            <person name="Sisinthy S."/>
        </authorList>
    </citation>
    <scope>NUCLEOTIDE SEQUENCE [LARGE SCALE GENOMIC DNA]</scope>
    <source>
        <strain evidence="2 4">RuG17</strain>
    </source>
</reference>
<dbReference type="InterPro" id="IPR036890">
    <property type="entry name" value="HATPase_C_sf"/>
</dbReference>
<reference evidence="3 5" key="2">
    <citation type="submission" date="2020-08" db="EMBL/GenBank/DDBJ databases">
        <title>Sequencing the genomes of 1000 actinobacteria strains.</title>
        <authorList>
            <person name="Klenk H.-P."/>
        </authorList>
    </citation>
    <scope>NUCLEOTIDE SEQUENCE [LARGE SCALE GENOMIC DNA]</scope>
    <source>
        <strain evidence="3 5">DSM 21065</strain>
    </source>
</reference>
<dbReference type="Pfam" id="PF13581">
    <property type="entry name" value="HATPase_c_2"/>
    <property type="match status" value="1"/>
</dbReference>
<evidence type="ECO:0000313" key="5">
    <source>
        <dbReference type="Proteomes" id="UP000561726"/>
    </source>
</evidence>
<evidence type="ECO:0000259" key="1">
    <source>
        <dbReference type="Pfam" id="PF13581"/>
    </source>
</evidence>
<keyword evidence="3" id="KW-0418">Kinase</keyword>
<dbReference type="SUPFAM" id="SSF55874">
    <property type="entry name" value="ATPase domain of HSP90 chaperone/DNA topoisomerase II/histidine kinase"/>
    <property type="match status" value="1"/>
</dbReference>
<dbReference type="InterPro" id="IPR003594">
    <property type="entry name" value="HATPase_dom"/>
</dbReference>
<dbReference type="Gene3D" id="3.30.565.10">
    <property type="entry name" value="Histidine kinase-like ATPase, C-terminal domain"/>
    <property type="match status" value="1"/>
</dbReference>